<sequence>MLRTTIPAHRSLASYQTLRWLSQSCSRRTQKEPFQILFCGSDEFSVASLKAIHEAKDLWSNIHVVVPTEKDIGRGGRHHRKSYKKYIPALRLYAEAHNLTTSTIPSTGIKTWSPPLPFSSLSKELDPSHLLLTVSFGHIIPNSLLNLFLPSRRLNVHPSLLPRWRGAAPVQWTIASGDKETGVSVQTLVRFGLGVDAGDIAGNIGGVKIPDDADYETLLSSLADEGGRLLVDVLRQIRDGTASFTPQDEQSITLAPKITLENTYIHWKKQSAPAIDCLHRGISHHHPLWTSYSDITTQILSLRPTLSSEIPPSLLLSSKVVPPGTALLYKSSKMRRLFVSCAERRRTQSSFNEAMNTSTERAKHQRVRSTAGVQQK</sequence>
<feature type="domain" description="Formyl transferase N-terminal" evidence="3">
    <location>
        <begin position="130"/>
        <end position="234"/>
    </location>
</feature>
<dbReference type="AlphaFoldDB" id="A0AAJ8M336"/>
<reference evidence="4" key="3">
    <citation type="submission" date="2024-01" db="EMBL/GenBank/DDBJ databases">
        <authorList>
            <person name="Coelho M.A."/>
            <person name="David-Palma M."/>
            <person name="Shea T."/>
            <person name="Sun S."/>
            <person name="Cuomo C.A."/>
            <person name="Heitman J."/>
        </authorList>
    </citation>
    <scope>NUCLEOTIDE SEQUENCE</scope>
    <source>
        <strain evidence="4">CBS 7841</strain>
    </source>
</reference>
<dbReference type="SUPFAM" id="SSF53328">
    <property type="entry name" value="Formyltransferase"/>
    <property type="match status" value="1"/>
</dbReference>
<keyword evidence="5" id="KW-1185">Reference proteome</keyword>
<dbReference type="EMBL" id="CP143790">
    <property type="protein sequence ID" value="WVN90195.1"/>
    <property type="molecule type" value="Genomic_DNA"/>
</dbReference>
<dbReference type="InterPro" id="IPR041711">
    <property type="entry name" value="Met-tRNA-FMT_N"/>
</dbReference>
<reference evidence="4" key="1">
    <citation type="submission" date="2016-06" db="EMBL/GenBank/DDBJ databases">
        <authorList>
            <person name="Cuomo C."/>
            <person name="Litvintseva A."/>
            <person name="Heitman J."/>
            <person name="Chen Y."/>
            <person name="Sun S."/>
            <person name="Springer D."/>
            <person name="Dromer F."/>
            <person name="Young S."/>
            <person name="Zeng Q."/>
            <person name="Chapman S."/>
            <person name="Gujja S."/>
            <person name="Saif S."/>
            <person name="Birren B."/>
        </authorList>
    </citation>
    <scope>NUCLEOTIDE SEQUENCE</scope>
    <source>
        <strain evidence="4">CBS 7841</strain>
    </source>
</reference>
<dbReference type="GeneID" id="91089640"/>
<dbReference type="InterPro" id="IPR036477">
    <property type="entry name" value="Formyl_transf_N_sf"/>
</dbReference>
<dbReference type="Gene3D" id="3.40.50.12230">
    <property type="match status" value="1"/>
</dbReference>
<accession>A0AAJ8M336</accession>
<feature type="region of interest" description="Disordered" evidence="2">
    <location>
        <begin position="349"/>
        <end position="376"/>
    </location>
</feature>
<evidence type="ECO:0000256" key="2">
    <source>
        <dbReference type="SAM" id="MobiDB-lite"/>
    </source>
</evidence>
<proteinExistence type="predicted"/>
<dbReference type="PANTHER" id="PTHR11138:SF5">
    <property type="entry name" value="METHIONYL-TRNA FORMYLTRANSFERASE, MITOCHONDRIAL"/>
    <property type="match status" value="1"/>
</dbReference>
<dbReference type="KEGG" id="cdep:91089640"/>
<name>A0AAJ8M336_9TREE</name>
<dbReference type="GO" id="GO:0004479">
    <property type="term" value="F:methionyl-tRNA formyltransferase activity"/>
    <property type="evidence" value="ECO:0007669"/>
    <property type="project" value="UniProtKB-EC"/>
</dbReference>
<feature type="compositionally biased region" description="Polar residues" evidence="2">
    <location>
        <begin position="349"/>
        <end position="359"/>
    </location>
</feature>
<dbReference type="Proteomes" id="UP000094043">
    <property type="component" value="Chromosome 7"/>
</dbReference>
<dbReference type="EC" id="2.1.2.9" evidence="1"/>
<evidence type="ECO:0000259" key="3">
    <source>
        <dbReference type="Pfam" id="PF00551"/>
    </source>
</evidence>
<organism evidence="4 5">
    <name type="scientific">Cryptococcus depauperatus CBS 7841</name>
    <dbReference type="NCBI Taxonomy" id="1295531"/>
    <lineage>
        <taxon>Eukaryota</taxon>
        <taxon>Fungi</taxon>
        <taxon>Dikarya</taxon>
        <taxon>Basidiomycota</taxon>
        <taxon>Agaricomycotina</taxon>
        <taxon>Tremellomycetes</taxon>
        <taxon>Tremellales</taxon>
        <taxon>Cryptococcaceae</taxon>
        <taxon>Cryptococcus</taxon>
    </lineage>
</organism>
<dbReference type="InterPro" id="IPR002376">
    <property type="entry name" value="Formyl_transf_N"/>
</dbReference>
<evidence type="ECO:0000256" key="1">
    <source>
        <dbReference type="ARBA" id="ARBA00012261"/>
    </source>
</evidence>
<dbReference type="RefSeq" id="XP_066070895.1">
    <property type="nucleotide sequence ID" value="XM_066214798.1"/>
</dbReference>
<gene>
    <name evidence="4" type="ORF">L203_105431</name>
</gene>
<dbReference type="Pfam" id="PF00551">
    <property type="entry name" value="Formyl_trans_N"/>
    <property type="match status" value="1"/>
</dbReference>
<protein>
    <recommendedName>
        <fullName evidence="1">methionyl-tRNA formyltransferase</fullName>
        <ecNumber evidence="1">2.1.2.9</ecNumber>
    </recommendedName>
</protein>
<evidence type="ECO:0000313" key="5">
    <source>
        <dbReference type="Proteomes" id="UP000094043"/>
    </source>
</evidence>
<evidence type="ECO:0000313" key="4">
    <source>
        <dbReference type="EMBL" id="WVN90195.1"/>
    </source>
</evidence>
<reference evidence="4" key="2">
    <citation type="journal article" date="2022" name="Elife">
        <title>Obligate sexual reproduction of a homothallic fungus closely related to the Cryptococcus pathogenic species complex.</title>
        <authorList>
            <person name="Passer A.R."/>
            <person name="Clancey S.A."/>
            <person name="Shea T."/>
            <person name="David-Palma M."/>
            <person name="Averette A.F."/>
            <person name="Boekhout T."/>
            <person name="Porcel B.M."/>
            <person name="Nowrousian M."/>
            <person name="Cuomo C.A."/>
            <person name="Sun S."/>
            <person name="Heitman J."/>
            <person name="Coelho M.A."/>
        </authorList>
    </citation>
    <scope>NUCLEOTIDE SEQUENCE</scope>
    <source>
        <strain evidence="4">CBS 7841</strain>
    </source>
</reference>
<dbReference type="GO" id="GO:0005739">
    <property type="term" value="C:mitochondrion"/>
    <property type="evidence" value="ECO:0007669"/>
    <property type="project" value="TreeGrafter"/>
</dbReference>
<dbReference type="PANTHER" id="PTHR11138">
    <property type="entry name" value="METHIONYL-TRNA FORMYLTRANSFERASE"/>
    <property type="match status" value="1"/>
</dbReference>
<dbReference type="CDD" id="cd08646">
    <property type="entry name" value="FMT_core_Met-tRNA-FMT_N"/>
    <property type="match status" value="1"/>
</dbReference>